<dbReference type="GO" id="GO:0008483">
    <property type="term" value="F:transaminase activity"/>
    <property type="evidence" value="ECO:0007669"/>
    <property type="project" value="UniProtKB-KW"/>
</dbReference>
<dbReference type="InterPro" id="IPR015424">
    <property type="entry name" value="PyrdxlP-dep_Trfase"/>
</dbReference>
<protein>
    <submittedName>
        <fullName evidence="1">Aspartate aminotransferase family protein</fullName>
    </submittedName>
</protein>
<proteinExistence type="predicted"/>
<reference evidence="1 2" key="1">
    <citation type="journal article" date="2018" name="Nat. Biotechnol.">
        <title>A standardized bacterial taxonomy based on genome phylogeny substantially revises the tree of life.</title>
        <authorList>
            <person name="Parks D.H."/>
            <person name="Chuvochina M."/>
            <person name="Waite D.W."/>
            <person name="Rinke C."/>
            <person name="Skarshewski A."/>
            <person name="Chaumeil P.A."/>
            <person name="Hugenholtz P."/>
        </authorList>
    </citation>
    <scope>NUCLEOTIDE SEQUENCE [LARGE SCALE GENOMIC DNA]</scope>
    <source>
        <strain evidence="1">UBA9169</strain>
    </source>
</reference>
<sequence length="56" mass="5969">MESIGDNARTFAETARGIHVTSESGAELLDGPAGMWCMQLGYGNHEIAEAMADQAR</sequence>
<gene>
    <name evidence="1" type="ORF">DCS45_10980</name>
</gene>
<dbReference type="Gene3D" id="3.90.1150.10">
    <property type="entry name" value="Aspartate Aminotransferase, domain 1"/>
    <property type="match status" value="1"/>
</dbReference>
<dbReference type="EMBL" id="DMVW01000103">
    <property type="protein sequence ID" value="HAR52380.1"/>
    <property type="molecule type" value="Genomic_DNA"/>
</dbReference>
<feature type="non-terminal residue" evidence="1">
    <location>
        <position position="56"/>
    </location>
</feature>
<keyword evidence="1" id="KW-0032">Aminotransferase</keyword>
<dbReference type="InterPro" id="IPR015421">
    <property type="entry name" value="PyrdxlP-dep_Trfase_major"/>
</dbReference>
<evidence type="ECO:0000313" key="1">
    <source>
        <dbReference type="EMBL" id="HAR52380.1"/>
    </source>
</evidence>
<accession>A0A348WCW8</accession>
<evidence type="ECO:0000313" key="2">
    <source>
        <dbReference type="Proteomes" id="UP000264719"/>
    </source>
</evidence>
<dbReference type="InterPro" id="IPR015422">
    <property type="entry name" value="PyrdxlP-dep_Trfase_small"/>
</dbReference>
<dbReference type="SUPFAM" id="SSF53383">
    <property type="entry name" value="PLP-dependent transferases"/>
    <property type="match status" value="1"/>
</dbReference>
<dbReference type="Gene3D" id="3.40.640.10">
    <property type="entry name" value="Type I PLP-dependent aspartate aminotransferase-like (Major domain)"/>
    <property type="match status" value="1"/>
</dbReference>
<dbReference type="Proteomes" id="UP000264719">
    <property type="component" value="Unassembled WGS sequence"/>
</dbReference>
<organism evidence="1 2">
    <name type="scientific">Roseovarius nubinhibens</name>
    <dbReference type="NCBI Taxonomy" id="314263"/>
    <lineage>
        <taxon>Bacteria</taxon>
        <taxon>Pseudomonadati</taxon>
        <taxon>Pseudomonadota</taxon>
        <taxon>Alphaproteobacteria</taxon>
        <taxon>Rhodobacterales</taxon>
        <taxon>Roseobacteraceae</taxon>
        <taxon>Roseovarius</taxon>
    </lineage>
</organism>
<name>A0A348WCW8_9RHOB</name>
<comment type="caution">
    <text evidence="1">The sequence shown here is derived from an EMBL/GenBank/DDBJ whole genome shotgun (WGS) entry which is preliminary data.</text>
</comment>
<keyword evidence="1" id="KW-0808">Transferase</keyword>
<dbReference type="AlphaFoldDB" id="A0A348WCW8"/>